<organism evidence="2 3">
    <name type="scientific">Steinernema glaseri</name>
    <dbReference type="NCBI Taxonomy" id="37863"/>
    <lineage>
        <taxon>Eukaryota</taxon>
        <taxon>Metazoa</taxon>
        <taxon>Ecdysozoa</taxon>
        <taxon>Nematoda</taxon>
        <taxon>Chromadorea</taxon>
        <taxon>Rhabditida</taxon>
        <taxon>Tylenchina</taxon>
        <taxon>Panagrolaimomorpha</taxon>
        <taxon>Strongyloidoidea</taxon>
        <taxon>Steinernematidae</taxon>
        <taxon>Steinernema</taxon>
    </lineage>
</organism>
<keyword evidence="2" id="KW-1185">Reference proteome</keyword>
<accession>A0A1I8ASB8</accession>
<protein>
    <submittedName>
        <fullName evidence="3">Uncharacterized protein</fullName>
    </submittedName>
</protein>
<reference evidence="3" key="1">
    <citation type="submission" date="2016-11" db="UniProtKB">
        <authorList>
            <consortium name="WormBaseParasite"/>
        </authorList>
    </citation>
    <scope>IDENTIFICATION</scope>
</reference>
<proteinExistence type="predicted"/>
<evidence type="ECO:0000313" key="3">
    <source>
        <dbReference type="WBParaSite" id="L893_g8667.t1"/>
    </source>
</evidence>
<name>A0A1I8ASB8_9BILA</name>
<evidence type="ECO:0000256" key="1">
    <source>
        <dbReference type="SAM" id="MobiDB-lite"/>
    </source>
</evidence>
<dbReference type="AlphaFoldDB" id="A0A1I8ASB8"/>
<feature type="region of interest" description="Disordered" evidence="1">
    <location>
        <begin position="1"/>
        <end position="23"/>
    </location>
</feature>
<evidence type="ECO:0000313" key="2">
    <source>
        <dbReference type="Proteomes" id="UP000095287"/>
    </source>
</evidence>
<dbReference type="Proteomes" id="UP000095287">
    <property type="component" value="Unplaced"/>
</dbReference>
<dbReference type="WBParaSite" id="L893_g8667.t1">
    <property type="protein sequence ID" value="L893_g8667.t1"/>
    <property type="gene ID" value="L893_g8667"/>
</dbReference>
<sequence>MALKYGQYAKRAKRGCASPPENNLSEMCTASLDKAARPTPPAVSASSQSRSLFALTLSSPMTSGTLQAEAIFLATFIVAASSA</sequence>